<dbReference type="OrthoDB" id="10261212at2759"/>
<dbReference type="PANTHER" id="PTHR18063:SF6">
    <property type="entry name" value="UBIQUITIN CARBOXYL-TERMINAL HYDROLASE"/>
    <property type="match status" value="1"/>
</dbReference>
<organism evidence="3 4">
    <name type="scientific">Gracilariopsis chorda</name>
    <dbReference type="NCBI Taxonomy" id="448386"/>
    <lineage>
        <taxon>Eukaryota</taxon>
        <taxon>Rhodophyta</taxon>
        <taxon>Florideophyceae</taxon>
        <taxon>Rhodymeniophycidae</taxon>
        <taxon>Gracilariales</taxon>
        <taxon>Gracilariaceae</taxon>
        <taxon>Gracilariopsis</taxon>
    </lineage>
</organism>
<accession>A0A2V3IWR7</accession>
<comment type="caution">
    <text evidence="3">The sequence shown here is derived from an EMBL/GenBank/DDBJ whole genome shotgun (WGS) entry which is preliminary data.</text>
</comment>
<dbReference type="GO" id="GO:0005829">
    <property type="term" value="C:cytosol"/>
    <property type="evidence" value="ECO:0007669"/>
    <property type="project" value="TreeGrafter"/>
</dbReference>
<dbReference type="GO" id="GO:0004843">
    <property type="term" value="F:cysteine-type deubiquitinase activity"/>
    <property type="evidence" value="ECO:0007669"/>
    <property type="project" value="InterPro"/>
</dbReference>
<dbReference type="STRING" id="448386.A0A2V3IWR7"/>
<dbReference type="AlphaFoldDB" id="A0A2V3IWR7"/>
<name>A0A2V3IWR7_9FLOR</name>
<dbReference type="PANTHER" id="PTHR18063">
    <property type="entry name" value="NF-E2 INDUCIBLE PROTEIN"/>
    <property type="match status" value="1"/>
</dbReference>
<dbReference type="InterPro" id="IPR033979">
    <property type="entry name" value="MINDY_domain"/>
</dbReference>
<keyword evidence="3" id="KW-0378">Hydrolase</keyword>
<evidence type="ECO:0000313" key="4">
    <source>
        <dbReference type="Proteomes" id="UP000247409"/>
    </source>
</evidence>
<dbReference type="GO" id="GO:0016807">
    <property type="term" value="F:cysteine-type carboxypeptidase activity"/>
    <property type="evidence" value="ECO:0007669"/>
    <property type="project" value="TreeGrafter"/>
</dbReference>
<feature type="compositionally biased region" description="Low complexity" evidence="1">
    <location>
        <begin position="35"/>
        <end position="54"/>
    </location>
</feature>
<keyword evidence="4" id="KW-1185">Reference proteome</keyword>
<feature type="region of interest" description="Disordered" evidence="1">
    <location>
        <begin position="348"/>
        <end position="411"/>
    </location>
</feature>
<evidence type="ECO:0000313" key="3">
    <source>
        <dbReference type="EMBL" id="PXF46503.1"/>
    </source>
</evidence>
<gene>
    <name evidence="3" type="ORF">BWQ96_03738</name>
</gene>
<proteinExistence type="predicted"/>
<dbReference type="GO" id="GO:0071108">
    <property type="term" value="P:protein K48-linked deubiquitination"/>
    <property type="evidence" value="ECO:0007669"/>
    <property type="project" value="TreeGrafter"/>
</dbReference>
<dbReference type="Proteomes" id="UP000247409">
    <property type="component" value="Unassembled WGS sequence"/>
</dbReference>
<dbReference type="InterPro" id="IPR007518">
    <property type="entry name" value="MINDY"/>
</dbReference>
<evidence type="ECO:0000259" key="2">
    <source>
        <dbReference type="Pfam" id="PF04424"/>
    </source>
</evidence>
<reference evidence="3 4" key="1">
    <citation type="journal article" date="2018" name="Mol. Biol. Evol.">
        <title>Analysis of the draft genome of the red seaweed Gracilariopsis chorda provides insights into genome size evolution in Rhodophyta.</title>
        <authorList>
            <person name="Lee J."/>
            <person name="Yang E.C."/>
            <person name="Graf L."/>
            <person name="Yang J.H."/>
            <person name="Qiu H."/>
            <person name="Zel Zion U."/>
            <person name="Chan C.X."/>
            <person name="Stephens T.G."/>
            <person name="Weber A.P.M."/>
            <person name="Boo G.H."/>
            <person name="Boo S.M."/>
            <person name="Kim K.M."/>
            <person name="Shin Y."/>
            <person name="Jung M."/>
            <person name="Lee S.J."/>
            <person name="Yim H.S."/>
            <person name="Lee J.H."/>
            <person name="Bhattacharya D."/>
            <person name="Yoon H.S."/>
        </authorList>
    </citation>
    <scope>NUCLEOTIDE SEQUENCE [LARGE SCALE GENOMIC DNA]</scope>
    <source>
        <strain evidence="3 4">SKKU-2015</strain>
        <tissue evidence="3">Whole body</tissue>
    </source>
</reference>
<feature type="domain" description="MINDY deubiquitinase" evidence="2">
    <location>
        <begin position="60"/>
        <end position="334"/>
    </location>
</feature>
<sequence>MRRFFIRALVYKREPLLTLRRAGRHRPITAAMSRASPQSAPQTSSSQAAASSAAPAPPSSYRVKWLVTPSSCTPILLQNQNGPCALLALANAMLLTAHTTIKAGTTHLSESDLMALLADWASNPTQPDNPQRQHAVADFLDLLPRLTTGMTINVRFTSPTAFEFTRELGVFDIFPLRLLHGWLVDPQDFRLAAALGNLTYNQVVDELVATAPDSTPLDDPSAPPPEAFEQPEEPTALQEESPATAHIRQIRPAVMDFFESNPTQLTVYGLTELHSIMTHNETAILFRNSHYYVIRKHNSEMYTLVTDEGYLRENCVWEKLSDINGDSTFYNAEFRKLSPEGFVVEAAKTTPSSTTNSSTTAQPTRSGRLGPRPMQPTSVSGGVNDRTGCDRSGGLRTAAGRKKRDDKCIIQ</sequence>
<feature type="compositionally biased region" description="Low complexity" evidence="1">
    <location>
        <begin position="349"/>
        <end position="360"/>
    </location>
</feature>
<protein>
    <submittedName>
        <fullName evidence="3">Ubiquitin carboxyl-terminal hydrolase MINDY-1</fullName>
    </submittedName>
</protein>
<feature type="region of interest" description="Disordered" evidence="1">
    <location>
        <begin position="31"/>
        <end position="58"/>
    </location>
</feature>
<evidence type="ECO:0000256" key="1">
    <source>
        <dbReference type="SAM" id="MobiDB-lite"/>
    </source>
</evidence>
<feature type="region of interest" description="Disordered" evidence="1">
    <location>
        <begin position="211"/>
        <end position="239"/>
    </location>
</feature>
<dbReference type="GO" id="GO:1990380">
    <property type="term" value="F:K48-linked deubiquitinase activity"/>
    <property type="evidence" value="ECO:0007669"/>
    <property type="project" value="InterPro"/>
</dbReference>
<dbReference type="Pfam" id="PF04424">
    <property type="entry name" value="MINDY_DUB"/>
    <property type="match status" value="1"/>
</dbReference>
<dbReference type="GO" id="GO:0071944">
    <property type="term" value="C:cell periphery"/>
    <property type="evidence" value="ECO:0007669"/>
    <property type="project" value="TreeGrafter"/>
</dbReference>
<dbReference type="EMBL" id="NBIV01000037">
    <property type="protein sequence ID" value="PXF46503.1"/>
    <property type="molecule type" value="Genomic_DNA"/>
</dbReference>